<accession>A0A9D7XNE2</accession>
<feature type="chain" id="PRO_5038343425" description="DUF11 domain-containing protein" evidence="1">
    <location>
        <begin position="22"/>
        <end position="1018"/>
    </location>
</feature>
<comment type="caution">
    <text evidence="2">The sequence shown here is derived from an EMBL/GenBank/DDBJ whole genome shotgun (WGS) entry which is preliminary data.</text>
</comment>
<keyword evidence="1" id="KW-0732">Signal</keyword>
<sequence>MKTPFLIVGLLICALRISAQTIPNPTQTDVITIDNGTPGSADPNDRIRYTVTIQNTGGAPATLVQLNAVLDGRTTLVPGSFKSSPLAINDSYTSTGNVGISVAAGSGLKANDFDDNIPGLTIVAGTFATTGGGSITIAADGGFTYNPAAGFTGADTYSYTLTDSDPVGLPVPLTDAGTVTITVSNMIWFVDNTGGGSGGTGTLANPFKTLGDFNGSSGPLAGQLIFIKNTGTNYNGGIVLKDNQIVFGTGHTGGANLVNVLPFSLAPNSAVLPAINGTPPIITNTASGDGVTLASGNSLRGFNVGACFDFGMDNTTTLTVGNLVISEVAINNTTGGGFDASNGSGATMNVVFSNLSSTGGTNGIDLTSCAGTFTVNGGTITNPTGTGVMILNGSVTFSSSGVITDNSGFAVDVDNHDSNNVTFSGNITSTGTGIRVQNCGGGTKTFSGASKSLNTGTNSGVTLSSNAGATITINNGGLVITTTSGTGFNAAGGGTVTVTVNGGAVNTISSGSGTALNVTSTTIGANGLNFQSISANGGSNGIVLNTTGAGGLTVTGTSSTDGSGGTIQNITTRGAEFISANNISLKNMNFTNANTTDAGGAGVCEDIATGSCNACIYLSTVSTVTLDNLNITGTIAEIGINGISVSNLTFTNSTIDHAGLVNGGSDLVSEEGAIKMRDLTGTFTLDNDNLTFSGGITVEIKNTTGNLLLNTNNTTYSDTQSSGNGQGGLQVLTTGTTTVHPGAIVNVNSCSFLRLRTHGVNVQSVGTTDAGSATSDVDITTSTFDPGTGTMIGIDLDADDASTLKFNVVNNTKIWSRNGPAMNVFGDVSATIDGRINDNPVQVLNNVGSNVGSGIRANLNKDASGRIEVKTNVVNIGSDDAGIDLTGIGRTSANAGGATKTLNATVTGNNVTIGATSTYGIFIISASNAGDNNAICVNVANNTVIRNPSSIASFRARVPSATGFFFMEGFNTNAENTWNIKGNMPTSAGGSEVSFGGSGTFNTCTTVLPTNPTITPSS</sequence>
<dbReference type="AlphaFoldDB" id="A0A9D7XNE2"/>
<evidence type="ECO:0008006" key="4">
    <source>
        <dbReference type="Google" id="ProtNLM"/>
    </source>
</evidence>
<name>A0A9D7XNE2_9BACT</name>
<reference evidence="2 3" key="1">
    <citation type="submission" date="2020-10" db="EMBL/GenBank/DDBJ databases">
        <title>Connecting structure to function with the recovery of over 1000 high-quality activated sludge metagenome-assembled genomes encoding full-length rRNA genes using long-read sequencing.</title>
        <authorList>
            <person name="Singleton C.M."/>
            <person name="Petriglieri F."/>
            <person name="Kristensen J.M."/>
            <person name="Kirkegaard R.H."/>
            <person name="Michaelsen T.Y."/>
            <person name="Andersen M.H."/>
            <person name="Karst S.M."/>
            <person name="Dueholm M.S."/>
            <person name="Nielsen P.H."/>
            <person name="Albertsen M."/>
        </authorList>
    </citation>
    <scope>NUCLEOTIDE SEQUENCE [LARGE SCALE GENOMIC DNA]</scope>
    <source>
        <strain evidence="2">Ribe_18-Q3-R11-54_MAXAC.273</strain>
    </source>
</reference>
<dbReference type="InterPro" id="IPR006626">
    <property type="entry name" value="PbH1"/>
</dbReference>
<gene>
    <name evidence="2" type="ORF">IPP15_06785</name>
</gene>
<dbReference type="Proteomes" id="UP000808337">
    <property type="component" value="Unassembled WGS sequence"/>
</dbReference>
<dbReference type="Gene3D" id="2.60.40.3440">
    <property type="match status" value="1"/>
</dbReference>
<protein>
    <recommendedName>
        <fullName evidence="4">DUF11 domain-containing protein</fullName>
    </recommendedName>
</protein>
<dbReference type="EMBL" id="JADKGY010000001">
    <property type="protein sequence ID" value="MBK9982120.1"/>
    <property type="molecule type" value="Genomic_DNA"/>
</dbReference>
<dbReference type="NCBIfam" id="TIGR01451">
    <property type="entry name" value="B_ant_repeat"/>
    <property type="match status" value="1"/>
</dbReference>
<dbReference type="InterPro" id="IPR047589">
    <property type="entry name" value="DUF11_rpt"/>
</dbReference>
<feature type="signal peptide" evidence="1">
    <location>
        <begin position="1"/>
        <end position="21"/>
    </location>
</feature>
<evidence type="ECO:0000256" key="1">
    <source>
        <dbReference type="SAM" id="SignalP"/>
    </source>
</evidence>
<dbReference type="SMART" id="SM00710">
    <property type="entry name" value="PbH1"/>
    <property type="match status" value="10"/>
</dbReference>
<evidence type="ECO:0000313" key="2">
    <source>
        <dbReference type="EMBL" id="MBK9982120.1"/>
    </source>
</evidence>
<dbReference type="Pfam" id="PF17963">
    <property type="entry name" value="Big_9"/>
    <property type="match status" value="1"/>
</dbReference>
<organism evidence="2 3">
    <name type="scientific">Candidatus Opimibacter skivensis</name>
    <dbReference type="NCBI Taxonomy" id="2982028"/>
    <lineage>
        <taxon>Bacteria</taxon>
        <taxon>Pseudomonadati</taxon>
        <taxon>Bacteroidota</taxon>
        <taxon>Saprospiria</taxon>
        <taxon>Saprospirales</taxon>
        <taxon>Saprospiraceae</taxon>
        <taxon>Candidatus Opimibacter</taxon>
    </lineage>
</organism>
<evidence type="ECO:0000313" key="3">
    <source>
        <dbReference type="Proteomes" id="UP000808337"/>
    </source>
</evidence>
<proteinExistence type="predicted"/>